<organism evidence="7 8">
    <name type="scientific">Palleronia pelagia</name>
    <dbReference type="NCBI Taxonomy" id="387096"/>
    <lineage>
        <taxon>Bacteria</taxon>
        <taxon>Pseudomonadati</taxon>
        <taxon>Pseudomonadota</taxon>
        <taxon>Alphaproteobacteria</taxon>
        <taxon>Rhodobacterales</taxon>
        <taxon>Roseobacteraceae</taxon>
        <taxon>Palleronia</taxon>
    </lineage>
</organism>
<dbReference type="InterPro" id="IPR050438">
    <property type="entry name" value="LMW_PTPase"/>
</dbReference>
<dbReference type="AlphaFoldDB" id="A0A1H8APM5"/>
<feature type="active site" evidence="5">
    <location>
        <position position="14"/>
    </location>
</feature>
<dbReference type="Pfam" id="PF01451">
    <property type="entry name" value="LMWPc"/>
    <property type="match status" value="1"/>
</dbReference>
<dbReference type="SUPFAM" id="SSF52788">
    <property type="entry name" value="Phosphotyrosine protein phosphatases I"/>
    <property type="match status" value="1"/>
</dbReference>
<evidence type="ECO:0000256" key="5">
    <source>
        <dbReference type="PIRSR" id="PIRSR617867-1"/>
    </source>
</evidence>
<keyword evidence="4" id="KW-0904">Protein phosphatase</keyword>
<feature type="domain" description="Phosphotyrosine protein phosphatase I" evidence="6">
    <location>
        <begin position="2"/>
        <end position="146"/>
    </location>
</feature>
<dbReference type="OrthoDB" id="9784339at2"/>
<evidence type="ECO:0000313" key="7">
    <source>
        <dbReference type="EMBL" id="SEM72661.1"/>
    </source>
</evidence>
<sequence>MTRILIVCLGNICRSPTAEAVLRAKLDAAGISGVVDSAGTGDWHVGDPPHPPMIRAAARAGYDLSPLRARQFTPADFDEFDLILAADPNNLRDIEAQRPAGHETPVRLLAPFAETGTEEVPDPYYTKDFDGALRLIERACDGVVDQLQ</sequence>
<dbReference type="SMART" id="SM00226">
    <property type="entry name" value="LMWPc"/>
    <property type="match status" value="1"/>
</dbReference>
<dbReference type="PRINTS" id="PR00719">
    <property type="entry name" value="LMWPTPASE"/>
</dbReference>
<proteinExistence type="inferred from homology"/>
<evidence type="ECO:0000256" key="4">
    <source>
        <dbReference type="ARBA" id="ARBA00022912"/>
    </source>
</evidence>
<feature type="active site" description="Proton donor" evidence="5">
    <location>
        <position position="122"/>
    </location>
</feature>
<evidence type="ECO:0000256" key="2">
    <source>
        <dbReference type="ARBA" id="ARBA00013064"/>
    </source>
</evidence>
<dbReference type="RefSeq" id="WP_091843387.1">
    <property type="nucleotide sequence ID" value="NZ_FOCM01000001.1"/>
</dbReference>
<comment type="similarity">
    <text evidence="1">Belongs to the low molecular weight phosphotyrosine protein phosphatase family.</text>
</comment>
<keyword evidence="8" id="KW-1185">Reference proteome</keyword>
<dbReference type="GO" id="GO:0004725">
    <property type="term" value="F:protein tyrosine phosphatase activity"/>
    <property type="evidence" value="ECO:0007669"/>
    <property type="project" value="UniProtKB-EC"/>
</dbReference>
<evidence type="ECO:0000256" key="3">
    <source>
        <dbReference type="ARBA" id="ARBA00022801"/>
    </source>
</evidence>
<evidence type="ECO:0000259" key="6">
    <source>
        <dbReference type="SMART" id="SM00226"/>
    </source>
</evidence>
<dbReference type="InterPro" id="IPR036196">
    <property type="entry name" value="Ptyr_pPase_sf"/>
</dbReference>
<dbReference type="EC" id="3.1.3.48" evidence="2"/>
<dbReference type="InterPro" id="IPR017867">
    <property type="entry name" value="Tyr_phospatase_low_mol_wt"/>
</dbReference>
<dbReference type="CDD" id="cd16343">
    <property type="entry name" value="LMWPTP"/>
    <property type="match status" value="1"/>
</dbReference>
<keyword evidence="3" id="KW-0378">Hydrolase</keyword>
<dbReference type="Proteomes" id="UP000199372">
    <property type="component" value="Unassembled WGS sequence"/>
</dbReference>
<evidence type="ECO:0000313" key="8">
    <source>
        <dbReference type="Proteomes" id="UP000199372"/>
    </source>
</evidence>
<protein>
    <recommendedName>
        <fullName evidence="2">protein-tyrosine-phosphatase</fullName>
        <ecNumber evidence="2">3.1.3.48</ecNumber>
    </recommendedName>
</protein>
<accession>A0A1H8APM5</accession>
<dbReference type="Gene3D" id="3.40.50.2300">
    <property type="match status" value="1"/>
</dbReference>
<feature type="active site" description="Nucleophile" evidence="5">
    <location>
        <position position="8"/>
    </location>
</feature>
<dbReference type="PANTHER" id="PTHR11717">
    <property type="entry name" value="LOW MOLECULAR WEIGHT PROTEIN TYROSINE PHOSPHATASE"/>
    <property type="match status" value="1"/>
</dbReference>
<dbReference type="InterPro" id="IPR023485">
    <property type="entry name" value="Ptyr_pPase"/>
</dbReference>
<reference evidence="8" key="1">
    <citation type="submission" date="2016-10" db="EMBL/GenBank/DDBJ databases">
        <authorList>
            <person name="Varghese N."/>
            <person name="Submissions S."/>
        </authorList>
    </citation>
    <scope>NUCLEOTIDE SEQUENCE [LARGE SCALE GENOMIC DNA]</scope>
    <source>
        <strain evidence="8">DSM 26893</strain>
    </source>
</reference>
<dbReference type="EMBL" id="FOCM01000001">
    <property type="protein sequence ID" value="SEM72661.1"/>
    <property type="molecule type" value="Genomic_DNA"/>
</dbReference>
<gene>
    <name evidence="7" type="ORF">SAMN04488011_101253</name>
</gene>
<name>A0A1H8APM5_9RHOB</name>
<dbReference type="PANTHER" id="PTHR11717:SF7">
    <property type="entry name" value="LOW MOLECULAR WEIGHT PHOSPHOTYROSINE PROTEIN PHOSPHATASE"/>
    <property type="match status" value="1"/>
</dbReference>
<evidence type="ECO:0000256" key="1">
    <source>
        <dbReference type="ARBA" id="ARBA00011063"/>
    </source>
</evidence>